<reference evidence="6" key="1">
    <citation type="submission" date="2017-02" db="EMBL/GenBank/DDBJ databases">
        <authorList>
            <person name="Varghese N."/>
            <person name="Submissions S."/>
        </authorList>
    </citation>
    <scope>NUCLEOTIDE SEQUENCE [LARGE SCALE GENOMIC DNA]</scope>
    <source>
        <strain evidence="6">USBA 833</strain>
    </source>
</reference>
<keyword evidence="3" id="KW-0753">Steroid metabolism</keyword>
<sequence>MRTVIVTGASRGIGKAMAKVFAINGYNTLVNYNKSVNSALKFIEELKREGLSVEGFKADVSNKDEADAMINYCISKFGSVDVLINNAGIAQKKLFIDLTETDWDNMIKVNLNSVFYCTQSVVKHMLHRKSGKIINISSIWGMTGASCEVHYSTVKAGIIGFTKALSKELGPSNIQVNCIAPGVIQTDMIKDLNENEVEELKNSTPLLRLGTADDVAECALFLASNKADFITGQIISPNGGFVI</sequence>
<name>A0A1T4XIH7_9CLOT</name>
<dbReference type="PANTHER" id="PTHR42879">
    <property type="entry name" value="3-OXOACYL-(ACYL-CARRIER-PROTEIN) REDUCTASE"/>
    <property type="match status" value="1"/>
</dbReference>
<dbReference type="FunFam" id="3.40.50.720:FF:000173">
    <property type="entry name" value="3-oxoacyl-[acyl-carrier protein] reductase"/>
    <property type="match status" value="1"/>
</dbReference>
<keyword evidence="3" id="KW-0443">Lipid metabolism</keyword>
<evidence type="ECO:0000256" key="1">
    <source>
        <dbReference type="ARBA" id="ARBA00006484"/>
    </source>
</evidence>
<dbReference type="GO" id="GO:0016491">
    <property type="term" value="F:oxidoreductase activity"/>
    <property type="evidence" value="ECO:0007669"/>
    <property type="project" value="UniProtKB-KW"/>
</dbReference>
<organism evidence="5 6">
    <name type="scientific">Caloramator quimbayensis</name>
    <dbReference type="NCBI Taxonomy" id="1147123"/>
    <lineage>
        <taxon>Bacteria</taxon>
        <taxon>Bacillati</taxon>
        <taxon>Bacillota</taxon>
        <taxon>Clostridia</taxon>
        <taxon>Eubacteriales</taxon>
        <taxon>Clostridiaceae</taxon>
        <taxon>Caloramator</taxon>
    </lineage>
</organism>
<dbReference type="NCBIfam" id="NF009466">
    <property type="entry name" value="PRK12826.1-2"/>
    <property type="match status" value="1"/>
</dbReference>
<dbReference type="PRINTS" id="PR00081">
    <property type="entry name" value="GDHRDH"/>
</dbReference>
<evidence type="ECO:0000256" key="3">
    <source>
        <dbReference type="ARBA" id="ARBA00023221"/>
    </source>
</evidence>
<comment type="similarity">
    <text evidence="1 4">Belongs to the short-chain dehydrogenases/reductases (SDR) family.</text>
</comment>
<dbReference type="EMBL" id="FUYH01000009">
    <property type="protein sequence ID" value="SKA89334.1"/>
    <property type="molecule type" value="Genomic_DNA"/>
</dbReference>
<keyword evidence="2" id="KW-0560">Oxidoreductase</keyword>
<evidence type="ECO:0000313" key="5">
    <source>
        <dbReference type="EMBL" id="SKA89334.1"/>
    </source>
</evidence>
<dbReference type="STRING" id="1147123.SAMN05443428_109110"/>
<proteinExistence type="inferred from homology"/>
<dbReference type="AlphaFoldDB" id="A0A1T4XIH7"/>
<evidence type="ECO:0000313" key="6">
    <source>
        <dbReference type="Proteomes" id="UP000190105"/>
    </source>
</evidence>
<dbReference type="Gene3D" id="3.40.50.720">
    <property type="entry name" value="NAD(P)-binding Rossmann-like Domain"/>
    <property type="match status" value="1"/>
</dbReference>
<dbReference type="SUPFAM" id="SSF51735">
    <property type="entry name" value="NAD(P)-binding Rossmann-fold domains"/>
    <property type="match status" value="1"/>
</dbReference>
<dbReference type="InterPro" id="IPR050259">
    <property type="entry name" value="SDR"/>
</dbReference>
<dbReference type="PANTHER" id="PTHR42879:SF2">
    <property type="entry name" value="3-OXOACYL-[ACYL-CARRIER-PROTEIN] REDUCTASE FABG"/>
    <property type="match status" value="1"/>
</dbReference>
<dbReference type="GO" id="GO:0008202">
    <property type="term" value="P:steroid metabolic process"/>
    <property type="evidence" value="ECO:0007669"/>
    <property type="project" value="UniProtKB-KW"/>
</dbReference>
<dbReference type="InterPro" id="IPR036291">
    <property type="entry name" value="NAD(P)-bd_dom_sf"/>
</dbReference>
<keyword evidence="6" id="KW-1185">Reference proteome</keyword>
<protein>
    <submittedName>
        <fullName evidence="5">3-oxoacyl-[acyl-carrier protein] reductase</fullName>
    </submittedName>
</protein>
<dbReference type="NCBIfam" id="NF005559">
    <property type="entry name" value="PRK07231.1"/>
    <property type="match status" value="1"/>
</dbReference>
<accession>A0A1T4XIH7</accession>
<evidence type="ECO:0000256" key="2">
    <source>
        <dbReference type="ARBA" id="ARBA00023002"/>
    </source>
</evidence>
<dbReference type="NCBIfam" id="NF047420">
    <property type="entry name" value="EF_P_mod_YmfI"/>
    <property type="match status" value="1"/>
</dbReference>
<evidence type="ECO:0000256" key="4">
    <source>
        <dbReference type="RuleBase" id="RU000363"/>
    </source>
</evidence>
<dbReference type="InterPro" id="IPR002347">
    <property type="entry name" value="SDR_fam"/>
</dbReference>
<dbReference type="PRINTS" id="PR00080">
    <property type="entry name" value="SDRFAMILY"/>
</dbReference>
<dbReference type="Pfam" id="PF00106">
    <property type="entry name" value="adh_short"/>
    <property type="match status" value="1"/>
</dbReference>
<gene>
    <name evidence="5" type="ORF">SAMN05443428_109110</name>
</gene>
<dbReference type="Proteomes" id="UP000190105">
    <property type="component" value="Unassembled WGS sequence"/>
</dbReference>